<keyword evidence="1" id="KW-0560">Oxidoreductase</keyword>
<evidence type="ECO:0000256" key="2">
    <source>
        <dbReference type="ARBA" id="ARBA00023027"/>
    </source>
</evidence>
<dbReference type="PROSITE" id="PS00671">
    <property type="entry name" value="D_2_HYDROXYACID_DH_3"/>
    <property type="match status" value="1"/>
</dbReference>
<name>K1T6Y0_9ZZZZ</name>
<keyword evidence="2" id="KW-0520">NAD</keyword>
<dbReference type="GO" id="GO:0051287">
    <property type="term" value="F:NAD binding"/>
    <property type="evidence" value="ECO:0007669"/>
    <property type="project" value="InterPro"/>
</dbReference>
<dbReference type="Gene3D" id="3.40.50.720">
    <property type="entry name" value="NAD(P)-binding Rossmann-like Domain"/>
    <property type="match status" value="2"/>
</dbReference>
<dbReference type="Pfam" id="PF02826">
    <property type="entry name" value="2-Hacid_dh_C"/>
    <property type="match status" value="1"/>
</dbReference>
<dbReference type="SUPFAM" id="SSF51735">
    <property type="entry name" value="NAD(P)-binding Rossmann-fold domains"/>
    <property type="match status" value="1"/>
</dbReference>
<reference evidence="4" key="1">
    <citation type="journal article" date="2013" name="Environ. Microbiol.">
        <title>Microbiota from the distal guts of lean and obese adolescents exhibit partial functional redundancy besides clear differences in community structure.</title>
        <authorList>
            <person name="Ferrer M."/>
            <person name="Ruiz A."/>
            <person name="Lanza F."/>
            <person name="Haange S.B."/>
            <person name="Oberbach A."/>
            <person name="Till H."/>
            <person name="Bargiela R."/>
            <person name="Campoy C."/>
            <person name="Segura M.T."/>
            <person name="Richter M."/>
            <person name="von Bergen M."/>
            <person name="Seifert J."/>
            <person name="Suarez A."/>
        </authorList>
    </citation>
    <scope>NUCLEOTIDE SEQUENCE</scope>
</reference>
<evidence type="ECO:0000259" key="3">
    <source>
        <dbReference type="Pfam" id="PF02826"/>
    </source>
</evidence>
<feature type="non-terminal residue" evidence="4">
    <location>
        <position position="1"/>
    </location>
</feature>
<organism evidence="4">
    <name type="scientific">human gut metagenome</name>
    <dbReference type="NCBI Taxonomy" id="408170"/>
    <lineage>
        <taxon>unclassified sequences</taxon>
        <taxon>metagenomes</taxon>
        <taxon>organismal metagenomes</taxon>
    </lineage>
</organism>
<gene>
    <name evidence="4" type="ORF">OBE_08152</name>
</gene>
<dbReference type="PANTHER" id="PTHR43333:SF1">
    <property type="entry name" value="D-ISOMER SPECIFIC 2-HYDROXYACID DEHYDROGENASE NAD-BINDING DOMAIN-CONTAINING PROTEIN"/>
    <property type="match status" value="1"/>
</dbReference>
<dbReference type="EMBL" id="AJWZ01005619">
    <property type="protein sequence ID" value="EKC62080.1"/>
    <property type="molecule type" value="Genomic_DNA"/>
</dbReference>
<dbReference type="InterPro" id="IPR006140">
    <property type="entry name" value="D-isomer_DH_NAD-bd"/>
</dbReference>
<dbReference type="InterPro" id="IPR029753">
    <property type="entry name" value="D-isomer_DH_CS"/>
</dbReference>
<evidence type="ECO:0000313" key="4">
    <source>
        <dbReference type="EMBL" id="EKC62080.1"/>
    </source>
</evidence>
<accession>K1T6Y0</accession>
<dbReference type="PANTHER" id="PTHR43333">
    <property type="entry name" value="2-HACID_DH_C DOMAIN-CONTAINING PROTEIN"/>
    <property type="match status" value="1"/>
</dbReference>
<proteinExistence type="predicted"/>
<dbReference type="GO" id="GO:0016491">
    <property type="term" value="F:oxidoreductase activity"/>
    <property type="evidence" value="ECO:0007669"/>
    <property type="project" value="UniProtKB-KW"/>
</dbReference>
<evidence type="ECO:0000256" key="1">
    <source>
        <dbReference type="ARBA" id="ARBA00023002"/>
    </source>
</evidence>
<dbReference type="InterPro" id="IPR036291">
    <property type="entry name" value="NAD(P)-bd_dom_sf"/>
</dbReference>
<comment type="caution">
    <text evidence="4">The sequence shown here is derived from an EMBL/GenBank/DDBJ whole genome shotgun (WGS) entry which is preliminary data.</text>
</comment>
<sequence>AVILTLPLTDETRGLFDGEMLSHMKNTAVLINISRGAVVDEDALTAALSEKKLYGAVLDVFESEPLSQDSPLWDMENVVITPHNSFVSEKNSERLFSVIYGNLSGFLKGDKAE</sequence>
<protein>
    <submittedName>
        <fullName evidence="4">D-isomer specific 2-hydroxyacid dehydrogenase NAD-binding protein</fullName>
    </submittedName>
</protein>
<dbReference type="AlphaFoldDB" id="K1T6Y0"/>
<feature type="domain" description="D-isomer specific 2-hydroxyacid dehydrogenase NAD-binding" evidence="3">
    <location>
        <begin position="2"/>
        <end position="84"/>
    </location>
</feature>